<proteinExistence type="predicted"/>
<dbReference type="Pfam" id="PF07690">
    <property type="entry name" value="MFS_1"/>
    <property type="match status" value="1"/>
</dbReference>
<dbReference type="PROSITE" id="PS50850">
    <property type="entry name" value="MFS"/>
    <property type="match status" value="1"/>
</dbReference>
<dbReference type="InterPro" id="IPR020846">
    <property type="entry name" value="MFS_dom"/>
</dbReference>
<keyword evidence="2 5" id="KW-0812">Transmembrane</keyword>
<dbReference type="InterPro" id="IPR052952">
    <property type="entry name" value="MFS-Transporter"/>
</dbReference>
<feature type="transmembrane region" description="Helical" evidence="5">
    <location>
        <begin position="217"/>
        <end position="245"/>
    </location>
</feature>
<feature type="transmembrane region" description="Helical" evidence="5">
    <location>
        <begin position="153"/>
        <end position="177"/>
    </location>
</feature>
<feature type="transmembrane region" description="Helical" evidence="5">
    <location>
        <begin position="14"/>
        <end position="38"/>
    </location>
</feature>
<protein>
    <submittedName>
        <fullName evidence="7">MFS transporter</fullName>
    </submittedName>
</protein>
<feature type="transmembrane region" description="Helical" evidence="5">
    <location>
        <begin position="251"/>
        <end position="272"/>
    </location>
</feature>
<organism evidence="7 8">
    <name type="scientific">Gordonia caeni</name>
    <dbReference type="NCBI Taxonomy" id="1007097"/>
    <lineage>
        <taxon>Bacteria</taxon>
        <taxon>Bacillati</taxon>
        <taxon>Actinomycetota</taxon>
        <taxon>Actinomycetes</taxon>
        <taxon>Mycobacteriales</taxon>
        <taxon>Gordoniaceae</taxon>
        <taxon>Gordonia</taxon>
    </lineage>
</organism>
<evidence type="ECO:0000256" key="1">
    <source>
        <dbReference type="ARBA" id="ARBA00004651"/>
    </source>
</evidence>
<feature type="transmembrane region" description="Helical" evidence="5">
    <location>
        <begin position="309"/>
        <end position="333"/>
    </location>
</feature>
<dbReference type="InterPro" id="IPR011701">
    <property type="entry name" value="MFS"/>
</dbReference>
<feature type="transmembrane region" description="Helical" evidence="5">
    <location>
        <begin position="371"/>
        <end position="391"/>
    </location>
</feature>
<dbReference type="Proteomes" id="UP001418444">
    <property type="component" value="Unassembled WGS sequence"/>
</dbReference>
<feature type="domain" description="Major facilitator superfamily (MFS) profile" evidence="6">
    <location>
        <begin position="16"/>
        <end position="396"/>
    </location>
</feature>
<keyword evidence="4 5" id="KW-0472">Membrane</keyword>
<dbReference type="SUPFAM" id="SSF103473">
    <property type="entry name" value="MFS general substrate transporter"/>
    <property type="match status" value="1"/>
</dbReference>
<feature type="transmembrane region" description="Helical" evidence="5">
    <location>
        <begin position="284"/>
        <end position="303"/>
    </location>
</feature>
<evidence type="ECO:0000256" key="3">
    <source>
        <dbReference type="ARBA" id="ARBA00022989"/>
    </source>
</evidence>
<reference evidence="8" key="1">
    <citation type="journal article" date="2019" name="Int. J. Syst. Evol. Microbiol.">
        <title>The Global Catalogue of Microorganisms (GCM) 10K type strain sequencing project: providing services to taxonomists for standard genome sequencing and annotation.</title>
        <authorList>
            <consortium name="The Broad Institute Genomics Platform"/>
            <consortium name="The Broad Institute Genome Sequencing Center for Infectious Disease"/>
            <person name="Wu L."/>
            <person name="Ma J."/>
        </authorList>
    </citation>
    <scope>NUCLEOTIDE SEQUENCE [LARGE SCALE GENOMIC DNA]</scope>
    <source>
        <strain evidence="8">JCM 16923</strain>
    </source>
</reference>
<evidence type="ECO:0000259" key="6">
    <source>
        <dbReference type="PROSITE" id="PS50850"/>
    </source>
</evidence>
<dbReference type="InterPro" id="IPR036259">
    <property type="entry name" value="MFS_trans_sf"/>
</dbReference>
<feature type="transmembrane region" description="Helical" evidence="5">
    <location>
        <begin position="50"/>
        <end position="69"/>
    </location>
</feature>
<evidence type="ECO:0000313" key="7">
    <source>
        <dbReference type="EMBL" id="GAA3957022.1"/>
    </source>
</evidence>
<feature type="transmembrane region" description="Helical" evidence="5">
    <location>
        <begin position="108"/>
        <end position="132"/>
    </location>
</feature>
<keyword evidence="8" id="KW-1185">Reference proteome</keyword>
<gene>
    <name evidence="7" type="ORF">GCM10022231_15130</name>
</gene>
<dbReference type="PANTHER" id="PTHR23527:SF1">
    <property type="entry name" value="BLL3282 PROTEIN"/>
    <property type="match status" value="1"/>
</dbReference>
<evidence type="ECO:0000256" key="4">
    <source>
        <dbReference type="ARBA" id="ARBA00023136"/>
    </source>
</evidence>
<accession>A0ABP7NZ53</accession>
<evidence type="ECO:0000256" key="5">
    <source>
        <dbReference type="SAM" id="Phobius"/>
    </source>
</evidence>
<dbReference type="Gene3D" id="1.20.1250.20">
    <property type="entry name" value="MFS general substrate transporter like domains"/>
    <property type="match status" value="2"/>
</dbReference>
<comment type="subcellular location">
    <subcellularLocation>
        <location evidence="1">Cell membrane</location>
        <topology evidence="1">Multi-pass membrane protein</topology>
    </subcellularLocation>
</comment>
<keyword evidence="3 5" id="KW-1133">Transmembrane helix</keyword>
<name>A0ABP7NZ53_9ACTN</name>
<feature type="transmembrane region" description="Helical" evidence="5">
    <location>
        <begin position="81"/>
        <end position="102"/>
    </location>
</feature>
<dbReference type="EMBL" id="BAAAZW010000004">
    <property type="protein sequence ID" value="GAA3957022.1"/>
    <property type="molecule type" value="Genomic_DNA"/>
</dbReference>
<evidence type="ECO:0000256" key="2">
    <source>
        <dbReference type="ARBA" id="ARBA00022692"/>
    </source>
</evidence>
<dbReference type="PANTHER" id="PTHR23527">
    <property type="entry name" value="BLL3282 PROTEIN"/>
    <property type="match status" value="1"/>
</dbReference>
<comment type="caution">
    <text evidence="7">The sequence shown here is derived from an EMBL/GenBank/DDBJ whole genome shotgun (WGS) entry which is preliminary data.</text>
</comment>
<evidence type="ECO:0000313" key="8">
    <source>
        <dbReference type="Proteomes" id="UP001418444"/>
    </source>
</evidence>
<sequence>MHDHPAAPTRARRWGILVCSLIAAMTATAATSGFAYVIPALHDDGMSLGTAALLAAVPTVGITVAILAWGWALDRFGERRVLLISLLITLVGTTGAAAAAGIGASEWVLGAALLVGGVGSGAANGASGRIVIGFFPADQRGTAMGIRQMAQPLGIAVLALSMPVLASTAGVAAALAVPAAVTALGLLTVYLGIVDPPLPASVLAAQPDGNPYRSSTYLWRIHAFSVLLVIGQNMLWTFVPAWLIIAQGWTPLGAGVLVTVTQVLGALGRIAAGRVSDVWGSRMRPVRVIAVAAAVTMAALALTDQFDSALAPAMMVLASIATVADNGLAFTAIAESAGPFWSGRALGVQNTAQFVTMAAATPILGAAIERLGYPAVFAIVAAAPVLALPLIPGDPRPREEEVIPRSGAS</sequence>
<feature type="transmembrane region" description="Helical" evidence="5">
    <location>
        <begin position="183"/>
        <end position="205"/>
    </location>
</feature>